<proteinExistence type="predicted"/>
<dbReference type="EMBL" id="ABXY01000006">
    <property type="protein sequence ID" value="EEB22275.1"/>
    <property type="molecule type" value="Genomic_DNA"/>
</dbReference>
<evidence type="ECO:0000313" key="2">
    <source>
        <dbReference type="EMBL" id="EEB22275.1"/>
    </source>
</evidence>
<keyword evidence="1" id="KW-1133">Transmembrane helix</keyword>
<gene>
    <name evidence="2" type="ORF">BIFCAT_00289</name>
</gene>
<comment type="caution">
    <text evidence="2">The sequence shown here is derived from an EMBL/GenBank/DDBJ whole genome shotgun (WGS) entry which is preliminary data.</text>
</comment>
<protein>
    <submittedName>
        <fullName evidence="2">Uncharacterized protein</fullName>
    </submittedName>
</protein>
<dbReference type="Proteomes" id="UP000003882">
    <property type="component" value="Unassembled WGS sequence"/>
</dbReference>
<evidence type="ECO:0000256" key="1">
    <source>
        <dbReference type="SAM" id="Phobius"/>
    </source>
</evidence>
<reference evidence="2 3" key="2">
    <citation type="submission" date="2008-10" db="EMBL/GenBank/DDBJ databases">
        <authorList>
            <person name="Fulton L."/>
            <person name="Clifton S."/>
            <person name="Fulton B."/>
            <person name="Xu J."/>
            <person name="Minx P."/>
            <person name="Pepin K.H."/>
            <person name="Johnson M."/>
            <person name="Bhonagiri V."/>
            <person name="Nash W.E."/>
            <person name="Mardis E.R."/>
            <person name="Wilson R.K."/>
        </authorList>
    </citation>
    <scope>NUCLEOTIDE SEQUENCE [LARGE SCALE GENOMIC DNA]</scope>
    <source>
        <strain evidence="2 3">DSM 16992</strain>
    </source>
</reference>
<name>B6XSX1_9BIFI</name>
<keyword evidence="1" id="KW-0812">Transmembrane</keyword>
<evidence type="ECO:0000313" key="3">
    <source>
        <dbReference type="Proteomes" id="UP000003882"/>
    </source>
</evidence>
<keyword evidence="1" id="KW-0472">Membrane</keyword>
<accession>B6XSX1</accession>
<reference evidence="2 3" key="1">
    <citation type="submission" date="2008-10" db="EMBL/GenBank/DDBJ databases">
        <title>Draft genome sequence of Bifidobacterium catenulatum (DSM 16992).</title>
        <authorList>
            <person name="Sudarsanam P."/>
            <person name="Ley R."/>
            <person name="Guruge J."/>
            <person name="Turnbaugh P.J."/>
            <person name="Mahowald M."/>
            <person name="Liep D."/>
            <person name="Gordon J."/>
        </authorList>
    </citation>
    <scope>NUCLEOTIDE SEQUENCE [LARGE SCALE GENOMIC DNA]</scope>
    <source>
        <strain evidence="2 3">DSM 16992</strain>
    </source>
</reference>
<organism evidence="2 3">
    <name type="scientific">Bifidobacterium catenulatum DSM 16992 = JCM 1194 = LMG 11043</name>
    <dbReference type="NCBI Taxonomy" id="566552"/>
    <lineage>
        <taxon>Bacteria</taxon>
        <taxon>Bacillati</taxon>
        <taxon>Actinomycetota</taxon>
        <taxon>Actinomycetes</taxon>
        <taxon>Bifidobacteriales</taxon>
        <taxon>Bifidobacteriaceae</taxon>
        <taxon>Bifidobacterium</taxon>
    </lineage>
</organism>
<sequence>MGKQRQRRKHGSWVASERHKRQIRHVSSLCLLDWFCIVAAIVLLLCVIGVSLILSELCGHLRLHLMVLHT</sequence>
<feature type="transmembrane region" description="Helical" evidence="1">
    <location>
        <begin position="29"/>
        <end position="54"/>
    </location>
</feature>
<dbReference type="AlphaFoldDB" id="B6XSX1"/>